<keyword evidence="2" id="KW-0802">TPR repeat</keyword>
<dbReference type="Gene3D" id="1.25.40.10">
    <property type="entry name" value="Tetratricopeptide repeat domain"/>
    <property type="match status" value="2"/>
</dbReference>
<dbReference type="SMART" id="SM00028">
    <property type="entry name" value="TPR"/>
    <property type="match status" value="3"/>
</dbReference>
<dbReference type="InterPro" id="IPR011990">
    <property type="entry name" value="TPR-like_helical_dom_sf"/>
</dbReference>
<dbReference type="PROSITE" id="PS50005">
    <property type="entry name" value="TPR"/>
    <property type="match status" value="1"/>
</dbReference>
<organism evidence="4 5">
    <name type="scientific">Aeromonas veronii</name>
    <dbReference type="NCBI Taxonomy" id="654"/>
    <lineage>
        <taxon>Bacteria</taxon>
        <taxon>Pseudomonadati</taxon>
        <taxon>Pseudomonadota</taxon>
        <taxon>Gammaproteobacteria</taxon>
        <taxon>Aeromonadales</taxon>
        <taxon>Aeromonadaceae</taxon>
        <taxon>Aeromonas</taxon>
    </lineage>
</organism>
<dbReference type="Pfam" id="PF13181">
    <property type="entry name" value="TPR_8"/>
    <property type="match status" value="1"/>
</dbReference>
<feature type="modified residue" description="4-aspartylphosphate" evidence="1">
    <location>
        <position position="65"/>
    </location>
</feature>
<keyword evidence="1" id="KW-0597">Phosphoprotein</keyword>
<dbReference type="PROSITE" id="PS50110">
    <property type="entry name" value="RESPONSE_REGULATORY"/>
    <property type="match status" value="1"/>
</dbReference>
<dbReference type="InterPro" id="IPR019734">
    <property type="entry name" value="TPR_rpt"/>
</dbReference>
<accession>A0A2T4MZX9</accession>
<dbReference type="Proteomes" id="UP000241986">
    <property type="component" value="Unassembled WGS sequence"/>
</dbReference>
<dbReference type="SUPFAM" id="SSF52172">
    <property type="entry name" value="CheY-like"/>
    <property type="match status" value="1"/>
</dbReference>
<comment type="caution">
    <text evidence="4">The sequence shown here is derived from an EMBL/GenBank/DDBJ whole genome shotgun (WGS) entry which is preliminary data.</text>
</comment>
<evidence type="ECO:0000256" key="1">
    <source>
        <dbReference type="PROSITE-ProRule" id="PRU00169"/>
    </source>
</evidence>
<reference evidence="4 5" key="1">
    <citation type="submission" date="2018-03" db="EMBL/GenBank/DDBJ databases">
        <title>Aeromonas veronii whole genome sequencing and analysis.</title>
        <authorList>
            <person name="Xie H."/>
            <person name="Liu T."/>
            <person name="Wang K."/>
        </authorList>
    </citation>
    <scope>NUCLEOTIDE SEQUENCE [LARGE SCALE GENOMIC DNA]</scope>
    <source>
        <strain evidence="4 5">XH.VA.1</strain>
    </source>
</reference>
<feature type="domain" description="Response regulatory" evidence="3">
    <location>
        <begin position="15"/>
        <end position="132"/>
    </location>
</feature>
<dbReference type="GO" id="GO:0000160">
    <property type="term" value="P:phosphorelay signal transduction system"/>
    <property type="evidence" value="ECO:0007669"/>
    <property type="project" value="InterPro"/>
</dbReference>
<protein>
    <recommendedName>
        <fullName evidence="3">Response regulatory domain-containing protein</fullName>
    </recommendedName>
</protein>
<dbReference type="EMBL" id="PZKL01000037">
    <property type="protein sequence ID" value="PTH80102.1"/>
    <property type="molecule type" value="Genomic_DNA"/>
</dbReference>
<gene>
    <name evidence="4" type="ORF">DAA48_16190</name>
</gene>
<name>A0A2T4MZX9_AERVE</name>
<feature type="repeat" description="TPR" evidence="2">
    <location>
        <begin position="236"/>
        <end position="269"/>
    </location>
</feature>
<evidence type="ECO:0000259" key="3">
    <source>
        <dbReference type="PROSITE" id="PS50110"/>
    </source>
</evidence>
<dbReference type="AlphaFoldDB" id="A0A2T4MZX9"/>
<dbReference type="InterPro" id="IPR001789">
    <property type="entry name" value="Sig_transdc_resp-reg_receiver"/>
</dbReference>
<evidence type="ECO:0000256" key="2">
    <source>
        <dbReference type="PROSITE-ProRule" id="PRU00339"/>
    </source>
</evidence>
<dbReference type="InterPro" id="IPR011006">
    <property type="entry name" value="CheY-like_superfamily"/>
</dbReference>
<dbReference type="Pfam" id="PF00072">
    <property type="entry name" value="Response_reg"/>
    <property type="match status" value="1"/>
</dbReference>
<evidence type="ECO:0000313" key="5">
    <source>
        <dbReference type="Proteomes" id="UP000241986"/>
    </source>
</evidence>
<proteinExistence type="predicted"/>
<dbReference type="SUPFAM" id="SSF48452">
    <property type="entry name" value="TPR-like"/>
    <property type="match status" value="1"/>
</dbReference>
<sequence>MRSLMDCRLQLGKFRCLIIERHQLYAHFIRRTLYNLGINSVRIETDLGFSLKLLERSQYELIIADWGIKDKDTGLSLIQSLPSSQRDMYSIIYTCNENSRSMLSAAMAEGPEELILHPYSMKVLRTHILRGCENYLATIDIRKSLCDKETGVASAQCEDLMERDDLIGYWATRKLTEIYQHFSNYESVEKISRAVLQKRNAEWVRIALINALYEQGNHNDALVEAKEYVDVCGYSAKPYQLLGKCHNVIGEKEKALSAYEQARKLDPNDFDTLISCAAISMELGMHDKSISTYKRALQIASSSRNETPMLYINLANVIRKKNEDLASLMGIRKGRNPIDEANDIINMGAKKFPHDVMIQVYRAIISAKAEESRGNRSAANVILSNALFNHETYLHSDHDVAADFLLAMNSAGNVEQSRDLLYKLEFSGQIKALDKAREQMIRNEVGSNPKYMQASELHREGRDLLKKSSSQQAIRKFKQAVDICPLSFLFNISFIECGVIYMKRYAVRESLINDCRNSLALAATLKTTEIENTAYQRVKNEFDEYVNSLPLSIVMQKKASSIY</sequence>
<evidence type="ECO:0000313" key="4">
    <source>
        <dbReference type="EMBL" id="PTH80102.1"/>
    </source>
</evidence>
<dbReference type="Gene3D" id="3.40.50.2300">
    <property type="match status" value="1"/>
</dbReference>